<dbReference type="EMBL" id="PQIB02000997">
    <property type="protein sequence ID" value="RLM45236.1"/>
    <property type="molecule type" value="Genomic_DNA"/>
</dbReference>
<name>A0A3L6PAM0_PANMI</name>
<feature type="compositionally biased region" description="Polar residues" evidence="1">
    <location>
        <begin position="132"/>
        <end position="145"/>
    </location>
</feature>
<dbReference type="AlphaFoldDB" id="A0A3L6PAM0"/>
<feature type="compositionally biased region" description="Low complexity" evidence="1">
    <location>
        <begin position="84"/>
        <end position="125"/>
    </location>
</feature>
<proteinExistence type="predicted"/>
<accession>A0A3L6PAM0</accession>
<keyword evidence="3" id="KW-1185">Reference proteome</keyword>
<reference evidence="3" key="1">
    <citation type="journal article" date="2019" name="Nat. Commun.">
        <title>The genome of broomcorn millet.</title>
        <authorList>
            <person name="Zou C."/>
            <person name="Miki D."/>
            <person name="Li D."/>
            <person name="Tang Q."/>
            <person name="Xiao L."/>
            <person name="Rajput S."/>
            <person name="Deng P."/>
            <person name="Jia W."/>
            <person name="Huang R."/>
            <person name="Zhang M."/>
            <person name="Sun Y."/>
            <person name="Hu J."/>
            <person name="Fu X."/>
            <person name="Schnable P.S."/>
            <person name="Li F."/>
            <person name="Zhang H."/>
            <person name="Feng B."/>
            <person name="Zhu X."/>
            <person name="Liu R."/>
            <person name="Schnable J.C."/>
            <person name="Zhu J.-K."/>
            <person name="Zhang H."/>
        </authorList>
    </citation>
    <scope>NUCLEOTIDE SEQUENCE [LARGE SCALE GENOMIC DNA]</scope>
</reference>
<feature type="region of interest" description="Disordered" evidence="1">
    <location>
        <begin position="61"/>
        <end position="148"/>
    </location>
</feature>
<sequence>MIDENYLVYGHTLKHAPDGSLVFFFPGYVNEISLPNPRFHLYKCQSLTFVLQPQEVARRSSVSGRMAQSRSRNAATDAPPPPYSYHGYAGGHAPAGSSSGYTPGWEQSAQQQQAGGRGWQSASSAEWDHPSRTNWQQSDATSSGVTPPLFAAHRSFSARGYNELG</sequence>
<feature type="compositionally biased region" description="Polar residues" evidence="1">
    <location>
        <begin position="61"/>
        <end position="74"/>
    </location>
</feature>
<evidence type="ECO:0000313" key="3">
    <source>
        <dbReference type="Proteomes" id="UP000275267"/>
    </source>
</evidence>
<protein>
    <submittedName>
        <fullName evidence="2">Uncharacterized protein</fullName>
    </submittedName>
</protein>
<comment type="caution">
    <text evidence="2">The sequence shown here is derived from an EMBL/GenBank/DDBJ whole genome shotgun (WGS) entry which is preliminary data.</text>
</comment>
<organism evidence="2 3">
    <name type="scientific">Panicum miliaceum</name>
    <name type="common">Proso millet</name>
    <name type="synonym">Broomcorn millet</name>
    <dbReference type="NCBI Taxonomy" id="4540"/>
    <lineage>
        <taxon>Eukaryota</taxon>
        <taxon>Viridiplantae</taxon>
        <taxon>Streptophyta</taxon>
        <taxon>Embryophyta</taxon>
        <taxon>Tracheophyta</taxon>
        <taxon>Spermatophyta</taxon>
        <taxon>Magnoliopsida</taxon>
        <taxon>Liliopsida</taxon>
        <taxon>Poales</taxon>
        <taxon>Poaceae</taxon>
        <taxon>PACMAD clade</taxon>
        <taxon>Panicoideae</taxon>
        <taxon>Panicodae</taxon>
        <taxon>Paniceae</taxon>
        <taxon>Panicinae</taxon>
        <taxon>Panicum</taxon>
        <taxon>Panicum sect. Panicum</taxon>
    </lineage>
</organism>
<evidence type="ECO:0000256" key="1">
    <source>
        <dbReference type="SAM" id="MobiDB-lite"/>
    </source>
</evidence>
<gene>
    <name evidence="2" type="ORF">C2845_PMPSC055979</name>
</gene>
<dbReference type="Proteomes" id="UP000275267">
    <property type="component" value="Unassembled WGS sequence"/>
</dbReference>
<evidence type="ECO:0000313" key="2">
    <source>
        <dbReference type="EMBL" id="RLM45236.1"/>
    </source>
</evidence>